<organism evidence="2 3">
    <name type="scientific">Hymenobacter montanus</name>
    <dbReference type="NCBI Taxonomy" id="2771359"/>
    <lineage>
        <taxon>Bacteria</taxon>
        <taxon>Pseudomonadati</taxon>
        <taxon>Bacteroidota</taxon>
        <taxon>Cytophagia</taxon>
        <taxon>Cytophagales</taxon>
        <taxon>Hymenobacteraceae</taxon>
        <taxon>Hymenobacter</taxon>
    </lineage>
</organism>
<dbReference type="InterPro" id="IPR011050">
    <property type="entry name" value="Pectin_lyase_fold/virulence"/>
</dbReference>
<accession>A0A927BBH9</accession>
<protein>
    <recommendedName>
        <fullName evidence="4">T9SS type A sorting domain-containing protein</fullName>
    </recommendedName>
</protein>
<evidence type="ECO:0000313" key="2">
    <source>
        <dbReference type="EMBL" id="MBD2767707.1"/>
    </source>
</evidence>
<dbReference type="Proteomes" id="UP000612233">
    <property type="component" value="Unassembled WGS sequence"/>
</dbReference>
<dbReference type="NCBIfam" id="NF041518">
    <property type="entry name" value="choice_anch_Q"/>
    <property type="match status" value="1"/>
</dbReference>
<feature type="chain" id="PRO_5037319464" description="T9SS type A sorting domain-containing protein" evidence="1">
    <location>
        <begin position="20"/>
        <end position="725"/>
    </location>
</feature>
<keyword evidence="3" id="KW-1185">Reference proteome</keyword>
<keyword evidence="1" id="KW-0732">Signal</keyword>
<dbReference type="SMART" id="SM00710">
    <property type="entry name" value="PbH1"/>
    <property type="match status" value="6"/>
</dbReference>
<comment type="caution">
    <text evidence="2">The sequence shown here is derived from an EMBL/GenBank/DDBJ whole genome shotgun (WGS) entry which is preliminary data.</text>
</comment>
<dbReference type="InterPro" id="IPR006626">
    <property type="entry name" value="PbH1"/>
</dbReference>
<reference evidence="2" key="1">
    <citation type="submission" date="2020-09" db="EMBL/GenBank/DDBJ databases">
        <authorList>
            <person name="Kim M.K."/>
        </authorList>
    </citation>
    <scope>NUCLEOTIDE SEQUENCE</scope>
    <source>
        <strain evidence="2">BT664</strain>
    </source>
</reference>
<dbReference type="RefSeq" id="WP_191004525.1">
    <property type="nucleotide sequence ID" value="NZ_JACXAD010000006.1"/>
</dbReference>
<proteinExistence type="predicted"/>
<sequence>MRELLLLSILLLGCGPSFAAIFTIPNGDVAALVLAMNTANTNGQADVINLAPNGEYVFTTSVATITGLPFGSRETEGPVALPPIEDEAVTGFDLILNLNGSVLRLDSSAPKIRLLHSRSGASWQLNGGTIRDFESLRYPEPNPRNSGGGGGGVALGVSNVFSSNAMVFDNCKSNTMGEERAGGALYVAGGSQVTLTNSTFRNNSGTTHGGAVTVLGSDVRIENCVFDNNRSTVDGGAAIYVDGLRKTSGDNFTGPGRVGEIIGCTFTNNTARTFGAVFLQGYNLDKWVVTNCQFTNNKATNLVSQGGAVFHNTNNNGAFEVSNCTFENNEAGAYGGGVSCGRGDNKFTNCTFYGNKTFKGDGLGGALYDFFDYEKKGETGFSTIVNCTFANNISGGYGGAWAVSGINGTTQGSVQNTIIANNRAYQQCGYPPPAGCVGYNTGNNCGSTLTDNGSNIEYPERPKYVPGAWQDPADRPCFARPVVFTSNTMPVINPLLAPPANNGGSTRTMALQAGSPAINAGSGCSTTDQRGVTRAGACDIGAYEYNTPLPVELISFAVVARQRVAHLSWSTASETNNAGFAVESSTDAQHFQRLGWVAGQGSAAHPTSYQFDDATLPAYPGPLVYYRLRQTDQNGTTTFSPVRSLAVPAGGSARLQLWPNPAQQRVTLSGPAPGQPVSVYDLSGRLVLRATLPLSGPPELALPTSLPRGSYLVRAGAQVGRLLLD</sequence>
<evidence type="ECO:0000313" key="3">
    <source>
        <dbReference type="Proteomes" id="UP000612233"/>
    </source>
</evidence>
<dbReference type="PANTHER" id="PTHR11319:SF35">
    <property type="entry name" value="OUTER MEMBRANE PROTEIN PMPC-RELATED"/>
    <property type="match status" value="1"/>
</dbReference>
<dbReference type="Gene3D" id="2.160.20.10">
    <property type="entry name" value="Single-stranded right-handed beta-helix, Pectin lyase-like"/>
    <property type="match status" value="1"/>
</dbReference>
<evidence type="ECO:0008006" key="4">
    <source>
        <dbReference type="Google" id="ProtNLM"/>
    </source>
</evidence>
<dbReference type="SUPFAM" id="SSF51126">
    <property type="entry name" value="Pectin lyase-like"/>
    <property type="match status" value="2"/>
</dbReference>
<gene>
    <name evidence="2" type="ORF">IC235_07355</name>
</gene>
<dbReference type="InterPro" id="IPR059226">
    <property type="entry name" value="Choice_anch_Q_dom"/>
</dbReference>
<dbReference type="InterPro" id="IPR012334">
    <property type="entry name" value="Pectin_lyas_fold"/>
</dbReference>
<dbReference type="AlphaFoldDB" id="A0A927BBH9"/>
<feature type="signal peptide" evidence="1">
    <location>
        <begin position="1"/>
        <end position="19"/>
    </location>
</feature>
<dbReference type="PANTHER" id="PTHR11319">
    <property type="entry name" value="G PROTEIN-COUPLED RECEPTOR-RELATED"/>
    <property type="match status" value="1"/>
</dbReference>
<dbReference type="EMBL" id="JACXAD010000006">
    <property type="protein sequence ID" value="MBD2767707.1"/>
    <property type="molecule type" value="Genomic_DNA"/>
</dbReference>
<evidence type="ECO:0000256" key="1">
    <source>
        <dbReference type="SAM" id="SignalP"/>
    </source>
</evidence>
<name>A0A927BBH9_9BACT</name>